<proteinExistence type="predicted"/>
<organism evidence="2 3">
    <name type="scientific">Gemmatirosa kalamazoonensis</name>
    <dbReference type="NCBI Taxonomy" id="861299"/>
    <lineage>
        <taxon>Bacteria</taxon>
        <taxon>Pseudomonadati</taxon>
        <taxon>Gemmatimonadota</taxon>
        <taxon>Gemmatimonadia</taxon>
        <taxon>Gemmatimonadales</taxon>
        <taxon>Gemmatimonadaceae</taxon>
        <taxon>Gemmatirosa</taxon>
    </lineage>
</organism>
<dbReference type="KEGG" id="gba:J421_1430"/>
<sequence length="60" mass="6908">MALDLAARRRARTWIALLAAVMFLVAALVPKLQGQGINRTMLYLAILFLAISRVWRRRDR</sequence>
<feature type="transmembrane region" description="Helical" evidence="1">
    <location>
        <begin position="12"/>
        <end position="30"/>
    </location>
</feature>
<accession>W0REU5</accession>
<keyword evidence="1" id="KW-0472">Membrane</keyword>
<keyword evidence="3" id="KW-1185">Reference proteome</keyword>
<dbReference type="Proteomes" id="UP000019151">
    <property type="component" value="Chromosome"/>
</dbReference>
<protein>
    <submittedName>
        <fullName evidence="2">Uncharacterized protein</fullName>
    </submittedName>
</protein>
<keyword evidence="1" id="KW-1133">Transmembrane helix</keyword>
<feature type="transmembrane region" description="Helical" evidence="1">
    <location>
        <begin position="36"/>
        <end position="55"/>
    </location>
</feature>
<reference evidence="2 3" key="1">
    <citation type="journal article" date="2014" name="Genome Announc.">
        <title>Genome Sequence and Methylome of Soil Bacterium Gemmatirosa kalamazoonensis KBS708T, a Member of the Rarely Cultivated Gemmatimonadetes Phylum.</title>
        <authorList>
            <person name="Debruyn J.M."/>
            <person name="Radosevich M."/>
            <person name="Wommack K.E."/>
            <person name="Polson S.W."/>
            <person name="Hauser L.J."/>
            <person name="Fawaz M.N."/>
            <person name="Korlach J."/>
            <person name="Tsai Y.C."/>
        </authorList>
    </citation>
    <scope>NUCLEOTIDE SEQUENCE [LARGE SCALE GENOMIC DNA]</scope>
    <source>
        <strain evidence="2 3">KBS708</strain>
    </source>
</reference>
<dbReference type="RefSeq" id="WP_025410487.1">
    <property type="nucleotide sequence ID" value="NZ_CP007128.1"/>
</dbReference>
<keyword evidence="1" id="KW-0812">Transmembrane</keyword>
<evidence type="ECO:0000256" key="1">
    <source>
        <dbReference type="SAM" id="Phobius"/>
    </source>
</evidence>
<gene>
    <name evidence="2" type="ORF">J421_1430</name>
</gene>
<name>W0REU5_9BACT</name>
<dbReference type="STRING" id="861299.J421_1430"/>
<evidence type="ECO:0000313" key="3">
    <source>
        <dbReference type="Proteomes" id="UP000019151"/>
    </source>
</evidence>
<dbReference type="InParanoid" id="W0REU5"/>
<dbReference type="AlphaFoldDB" id="W0REU5"/>
<evidence type="ECO:0000313" key="2">
    <source>
        <dbReference type="EMBL" id="AHG88967.1"/>
    </source>
</evidence>
<dbReference type="EMBL" id="CP007128">
    <property type="protein sequence ID" value="AHG88967.1"/>
    <property type="molecule type" value="Genomic_DNA"/>
</dbReference>
<dbReference type="HOGENOM" id="CLU_2934905_0_0_0"/>